<evidence type="ECO:0000313" key="10">
    <source>
        <dbReference type="Proteomes" id="UP000473854"/>
    </source>
</evidence>
<feature type="transmembrane region" description="Helical" evidence="6">
    <location>
        <begin position="67"/>
        <end position="89"/>
    </location>
</feature>
<comment type="caution">
    <text evidence="9">The sequence shown here is derived from an EMBL/GenBank/DDBJ whole genome shotgun (WGS) entry which is preliminary data.</text>
</comment>
<evidence type="ECO:0000256" key="6">
    <source>
        <dbReference type="SAM" id="Phobius"/>
    </source>
</evidence>
<evidence type="ECO:0000256" key="4">
    <source>
        <dbReference type="ARBA" id="ARBA00022989"/>
    </source>
</evidence>
<dbReference type="EMBL" id="JAXHPO010000002">
    <property type="protein sequence ID" value="MDY6549351.1"/>
    <property type="molecule type" value="Genomic_DNA"/>
</dbReference>
<dbReference type="NCBIfam" id="NF037997">
    <property type="entry name" value="Na_Pi_symport"/>
    <property type="match status" value="1"/>
</dbReference>
<keyword evidence="5 6" id="KW-0472">Membrane</keyword>
<evidence type="ECO:0000313" key="7">
    <source>
        <dbReference type="EMBL" id="MDY6486770.1"/>
    </source>
</evidence>
<evidence type="ECO:0000313" key="9">
    <source>
        <dbReference type="EMBL" id="MTD10422.1"/>
    </source>
</evidence>
<keyword evidence="3 6" id="KW-0812">Transmembrane</keyword>
<reference evidence="9 10" key="1">
    <citation type="submission" date="2019-11" db="EMBL/GenBank/DDBJ databases">
        <authorList>
            <person name="An D."/>
        </authorList>
    </citation>
    <scope>NUCLEOTIDE SEQUENCE [LARGE SCALE GENOMIC DNA]</scope>
    <source>
        <strain evidence="9 10">YIM 103518</strain>
    </source>
</reference>
<dbReference type="GO" id="GO:0005886">
    <property type="term" value="C:plasma membrane"/>
    <property type="evidence" value="ECO:0007669"/>
    <property type="project" value="UniProtKB-SubCell"/>
</dbReference>
<sequence length="539" mass="59327">MFDGVLQLLGGIGLFLLGMTLMTDSLKEIAGTSLRQWLSKFTGSPIKAINSGIIFTLIVQSSTATTLATIGFVSASVLTFSQSIGVIVGANIGTTSTGWMVALLGVKFSIGQFALPFIALGALLKVLGGARWSLLGLVLAGFGLIFYGIELLQIAMADLSKQIDLSIFTTSTFFAKLLLVLVGLIMTIILQSSSAAITTTIAALASQMIQLEQALFLIIGQNIGTVATAILASLSTTANAKRTALSHLLFNVIAAIFAFFILVPMILWGYGNIKFISSFEQVIIVAAFHTVFSLCGALLFMPFLEQVKALIYKLIPSDEDALLTYLDDSSLSFPSVAIANAKNVIFQSISLQLNWIASGLKEEHIPSAQQIKQQDVLIERLEEYLSKIIVVEKSKDQYDLFQLLRIMVYLKVFRSDIEQMAYVKQLRTQPALFQIALDYLDILGEDIHHALNLSDSSKNKSLLSELLHLKKWNEEHRDQIRETIHEYAASNHLSASQTIELLASQRWLVRFIAHHQRFMNVLSTQTEVNEPHLADVEHV</sequence>
<feature type="transmembrane region" description="Helical" evidence="6">
    <location>
        <begin position="101"/>
        <end position="124"/>
    </location>
</feature>
<dbReference type="GO" id="GO:0005436">
    <property type="term" value="F:sodium:phosphate symporter activity"/>
    <property type="evidence" value="ECO:0007669"/>
    <property type="project" value="InterPro"/>
</dbReference>
<name>A0A6L6GCL5_9GAMM</name>
<evidence type="ECO:0000313" key="8">
    <source>
        <dbReference type="EMBL" id="MDY6549351.1"/>
    </source>
</evidence>
<accession>A0A6L6GCL5</accession>
<evidence type="ECO:0000256" key="2">
    <source>
        <dbReference type="ARBA" id="ARBA00022475"/>
    </source>
</evidence>
<feature type="transmembrane region" description="Helical" evidence="6">
    <location>
        <begin position="214"/>
        <end position="236"/>
    </location>
</feature>
<dbReference type="GO" id="GO:0044341">
    <property type="term" value="P:sodium-dependent phosphate transport"/>
    <property type="evidence" value="ECO:0007669"/>
    <property type="project" value="InterPro"/>
</dbReference>
<dbReference type="EMBL" id="JAXHPL010000025">
    <property type="protein sequence ID" value="MDY6486770.1"/>
    <property type="molecule type" value="Genomic_DNA"/>
</dbReference>
<comment type="subcellular location">
    <subcellularLocation>
        <location evidence="1">Cell membrane</location>
        <topology evidence="1">Multi-pass membrane protein</topology>
    </subcellularLocation>
</comment>
<proteinExistence type="predicted"/>
<feature type="transmembrane region" description="Helical" evidence="6">
    <location>
        <begin position="6"/>
        <end position="23"/>
    </location>
</feature>
<reference evidence="7 11" key="2">
    <citation type="submission" date="2023-11" db="EMBL/GenBank/DDBJ databases">
        <title>The common occurrence of Acinetobacte faecalis in cattle feces and its emended description.</title>
        <authorList>
            <person name="Kyselkova M."/>
            <person name="Xanthopoulou K."/>
            <person name="Shestivska V."/>
            <person name="Spanelova P."/>
            <person name="Maixnerova M."/>
            <person name="Higgins P.G."/>
            <person name="Nemec A."/>
        </authorList>
    </citation>
    <scope>NUCLEOTIDE SEQUENCE [LARGE SCALE GENOMIC DNA]</scope>
    <source>
        <strain evidence="7 11">ANC 7483</strain>
    </source>
</reference>
<reference evidence="8" key="3">
    <citation type="submission" date="2023-11" db="EMBL/GenBank/DDBJ databases">
        <authorList>
            <person name="Kyselkova M."/>
            <person name="Xanthopoulou K."/>
            <person name="Shestivska V."/>
            <person name="Spanelova P."/>
            <person name="Maixnerova M."/>
            <person name="Higgins P.G."/>
            <person name="Nemec A."/>
        </authorList>
    </citation>
    <scope>NUCLEOTIDE SEQUENCE</scope>
    <source>
        <strain evidence="8">ANC 7225</strain>
    </source>
</reference>
<evidence type="ECO:0000313" key="11">
    <source>
        <dbReference type="Proteomes" id="UP001278995"/>
    </source>
</evidence>
<dbReference type="Pfam" id="PF02690">
    <property type="entry name" value="Na_Pi_cotrans"/>
    <property type="match status" value="2"/>
</dbReference>
<keyword evidence="4 6" id="KW-1133">Transmembrane helix</keyword>
<keyword evidence="2" id="KW-1003">Cell membrane</keyword>
<dbReference type="SUPFAM" id="SSF109755">
    <property type="entry name" value="PhoU-like"/>
    <property type="match status" value="1"/>
</dbReference>
<dbReference type="InterPro" id="IPR003841">
    <property type="entry name" value="Na/Pi_transpt"/>
</dbReference>
<dbReference type="PANTHER" id="PTHR10010:SF46">
    <property type="entry name" value="SODIUM-DEPENDENT PHOSPHATE TRANSPORT PROTEIN 2B"/>
    <property type="match status" value="1"/>
</dbReference>
<keyword evidence="12" id="KW-1185">Reference proteome</keyword>
<feature type="transmembrane region" description="Helical" evidence="6">
    <location>
        <begin position="44"/>
        <end position="61"/>
    </location>
</feature>
<dbReference type="Proteomes" id="UP000473854">
    <property type="component" value="Unassembled WGS sequence"/>
</dbReference>
<evidence type="ECO:0000313" key="12">
    <source>
        <dbReference type="Proteomes" id="UP001284094"/>
    </source>
</evidence>
<evidence type="ECO:0000256" key="5">
    <source>
        <dbReference type="ARBA" id="ARBA00023136"/>
    </source>
</evidence>
<dbReference type="AlphaFoldDB" id="A0A6L6GCL5"/>
<feature type="transmembrane region" description="Helical" evidence="6">
    <location>
        <begin position="248"/>
        <end position="270"/>
    </location>
</feature>
<organism evidence="9 10">
    <name type="scientific">Acinetobacter faecalis</name>
    <dbReference type="NCBI Taxonomy" id="2665161"/>
    <lineage>
        <taxon>Bacteria</taxon>
        <taxon>Pseudomonadati</taxon>
        <taxon>Pseudomonadota</taxon>
        <taxon>Gammaproteobacteria</taxon>
        <taxon>Moraxellales</taxon>
        <taxon>Moraxellaceae</taxon>
        <taxon>Acinetobacter</taxon>
    </lineage>
</organism>
<dbReference type="RefSeq" id="WP_171501205.1">
    <property type="nucleotide sequence ID" value="NZ_JAXHPJ010000028.1"/>
</dbReference>
<dbReference type="PANTHER" id="PTHR10010">
    <property type="entry name" value="SOLUTE CARRIER FAMILY 34 SODIUM PHOSPHATE , MEMBER 2-RELATED"/>
    <property type="match status" value="1"/>
</dbReference>
<feature type="transmembrane region" description="Helical" evidence="6">
    <location>
        <begin position="173"/>
        <end position="194"/>
    </location>
</feature>
<evidence type="ECO:0000256" key="3">
    <source>
        <dbReference type="ARBA" id="ARBA00022692"/>
    </source>
</evidence>
<dbReference type="EMBL" id="WLYL01000006">
    <property type="protein sequence ID" value="MTD10422.1"/>
    <property type="molecule type" value="Genomic_DNA"/>
</dbReference>
<feature type="transmembrane region" description="Helical" evidence="6">
    <location>
        <begin position="130"/>
        <end position="152"/>
    </location>
</feature>
<gene>
    <name evidence="9" type="ORF">GIX10_03015</name>
    <name evidence="8" type="ORF">SKM48_00985</name>
    <name evidence="7" type="ORF">SKM51_06085</name>
</gene>
<evidence type="ECO:0000256" key="1">
    <source>
        <dbReference type="ARBA" id="ARBA00004651"/>
    </source>
</evidence>
<protein>
    <submittedName>
        <fullName evidence="9">Na/Pi cotransporter family protein</fullName>
    </submittedName>
    <submittedName>
        <fullName evidence="7">Na/Pi symporter</fullName>
    </submittedName>
</protein>
<reference evidence="8 12" key="4">
    <citation type="journal article" date="2024" name="Syst. Appl. Microbiol.">
        <title>Evidence for the occurrence of Acinetobacter faecalis in cattle feces and its emended description.</title>
        <authorList>
            <person name="Kyselkova M."/>
            <person name="Xanthopoulou K."/>
            <person name="Shestivska V."/>
            <person name="Spanelova P."/>
            <person name="Maixnerova M."/>
            <person name="Higgins P.G."/>
            <person name="Nemec A."/>
        </authorList>
    </citation>
    <scope>NUCLEOTIDE SEQUENCE [LARGE SCALE GENOMIC DNA]</scope>
    <source>
        <strain evidence="8 12">ANC 7225</strain>
    </source>
</reference>
<dbReference type="Proteomes" id="UP001278995">
    <property type="component" value="Unassembled WGS sequence"/>
</dbReference>
<dbReference type="Proteomes" id="UP001284094">
    <property type="component" value="Unassembled WGS sequence"/>
</dbReference>
<feature type="transmembrane region" description="Helical" evidence="6">
    <location>
        <begin position="282"/>
        <end position="304"/>
    </location>
</feature>